<evidence type="ECO:0000256" key="1">
    <source>
        <dbReference type="ARBA" id="ARBA00004606"/>
    </source>
</evidence>
<dbReference type="Gene3D" id="3.90.550.50">
    <property type="match status" value="1"/>
</dbReference>
<accession>A0A066VRC3</accession>
<comment type="caution">
    <text evidence="15">The sequence shown here is derived from an EMBL/GenBank/DDBJ whole genome shotgun (WGS) entry which is preliminary data.</text>
</comment>
<dbReference type="EC" id="2.4.1.122" evidence="4"/>
<keyword evidence="6 15" id="KW-0808">Transferase</keyword>
<evidence type="ECO:0000256" key="12">
    <source>
        <dbReference type="SAM" id="MobiDB-lite"/>
    </source>
</evidence>
<evidence type="ECO:0000256" key="4">
    <source>
        <dbReference type="ARBA" id="ARBA00012557"/>
    </source>
</evidence>
<feature type="region of interest" description="Disordered" evidence="12">
    <location>
        <begin position="20"/>
        <end position="50"/>
    </location>
</feature>
<dbReference type="Pfam" id="PF02434">
    <property type="entry name" value="Fringe"/>
    <property type="match status" value="1"/>
</dbReference>
<keyword evidence="5" id="KW-0328">Glycosyltransferase</keyword>
<evidence type="ECO:0000259" key="14">
    <source>
        <dbReference type="Pfam" id="PF02434"/>
    </source>
</evidence>
<evidence type="ECO:0000256" key="2">
    <source>
        <dbReference type="ARBA" id="ARBA00004922"/>
    </source>
</evidence>
<dbReference type="HOGENOM" id="CLU_399113_0_0_1"/>
<feature type="transmembrane region" description="Helical" evidence="13">
    <location>
        <begin position="163"/>
        <end position="185"/>
    </location>
</feature>
<dbReference type="STRING" id="1037660.A0A066VRC3"/>
<dbReference type="GO" id="GO:0016020">
    <property type="term" value="C:membrane"/>
    <property type="evidence" value="ECO:0007669"/>
    <property type="project" value="UniProtKB-SubCell"/>
</dbReference>
<dbReference type="Proteomes" id="UP000027361">
    <property type="component" value="Unassembled WGS sequence"/>
</dbReference>
<evidence type="ECO:0000256" key="7">
    <source>
        <dbReference type="ARBA" id="ARBA00022692"/>
    </source>
</evidence>
<dbReference type="InterPro" id="IPR026050">
    <property type="entry name" value="C1GALT1/C1GALT1_chp1"/>
</dbReference>
<dbReference type="InterPro" id="IPR003378">
    <property type="entry name" value="Fringe-like_glycosylTrfase"/>
</dbReference>
<comment type="subcellular location">
    <subcellularLocation>
        <location evidence="1">Membrane</location>
        <topology evidence="1">Single-pass type II membrane protein</topology>
    </subcellularLocation>
</comment>
<dbReference type="GO" id="GO:0016263">
    <property type="term" value="F:glycoprotein-N-acetylgalactosamine 3-beta-galactosyltransferase activity"/>
    <property type="evidence" value="ECO:0007669"/>
    <property type="project" value="UniProtKB-EC"/>
</dbReference>
<feature type="region of interest" description="Disordered" evidence="12">
    <location>
        <begin position="86"/>
        <end position="114"/>
    </location>
</feature>
<organism evidence="15 16">
    <name type="scientific">Tilletiaria anomala (strain ATCC 24038 / CBS 436.72 / UBC 951)</name>
    <dbReference type="NCBI Taxonomy" id="1037660"/>
    <lineage>
        <taxon>Eukaryota</taxon>
        <taxon>Fungi</taxon>
        <taxon>Dikarya</taxon>
        <taxon>Basidiomycota</taxon>
        <taxon>Ustilaginomycotina</taxon>
        <taxon>Exobasidiomycetes</taxon>
        <taxon>Georgefischeriales</taxon>
        <taxon>Tilletiariaceae</taxon>
        <taxon>Tilletiaria</taxon>
    </lineage>
</organism>
<reference evidence="15 16" key="1">
    <citation type="submission" date="2014-05" db="EMBL/GenBank/DDBJ databases">
        <title>Draft genome sequence of a rare smut relative, Tilletiaria anomala UBC 951.</title>
        <authorList>
            <consortium name="DOE Joint Genome Institute"/>
            <person name="Toome M."/>
            <person name="Kuo A."/>
            <person name="Henrissat B."/>
            <person name="Lipzen A."/>
            <person name="Tritt A."/>
            <person name="Yoshinaga Y."/>
            <person name="Zane M."/>
            <person name="Barry K."/>
            <person name="Grigoriev I.V."/>
            <person name="Spatafora J.W."/>
            <person name="Aimea M.C."/>
        </authorList>
    </citation>
    <scope>NUCLEOTIDE SEQUENCE [LARGE SCALE GENOMIC DNA]</scope>
    <source>
        <strain evidence="15 16">UBC 951</strain>
    </source>
</reference>
<dbReference type="InParanoid" id="A0A066VRC3"/>
<dbReference type="EMBL" id="JMSN01000083">
    <property type="protein sequence ID" value="KDN41140.1"/>
    <property type="molecule type" value="Genomic_DNA"/>
</dbReference>
<evidence type="ECO:0000256" key="5">
    <source>
        <dbReference type="ARBA" id="ARBA00022676"/>
    </source>
</evidence>
<gene>
    <name evidence="15" type="ORF">K437DRAFT_258377</name>
</gene>
<evidence type="ECO:0000313" key="16">
    <source>
        <dbReference type="Proteomes" id="UP000027361"/>
    </source>
</evidence>
<comment type="pathway">
    <text evidence="2">Protein modification; protein glycosylation.</text>
</comment>
<evidence type="ECO:0000256" key="6">
    <source>
        <dbReference type="ARBA" id="ARBA00022679"/>
    </source>
</evidence>
<dbReference type="OrthoDB" id="414175at2759"/>
<dbReference type="RefSeq" id="XP_013241609.1">
    <property type="nucleotide sequence ID" value="XM_013386155.1"/>
</dbReference>
<feature type="domain" description="Fringe-like glycosyltransferase" evidence="14">
    <location>
        <begin position="337"/>
        <end position="445"/>
    </location>
</feature>
<evidence type="ECO:0000256" key="3">
    <source>
        <dbReference type="ARBA" id="ARBA00006462"/>
    </source>
</evidence>
<keyword evidence="7 13" id="KW-0812">Transmembrane</keyword>
<comment type="similarity">
    <text evidence="3">Belongs to the glycosyltransferase 31 family. Beta3-Gal-T subfamily.</text>
</comment>
<evidence type="ECO:0000256" key="11">
    <source>
        <dbReference type="ARBA" id="ARBA00023136"/>
    </source>
</evidence>
<evidence type="ECO:0000256" key="8">
    <source>
        <dbReference type="ARBA" id="ARBA00022741"/>
    </source>
</evidence>
<proteinExistence type="inferred from homology"/>
<evidence type="ECO:0000256" key="13">
    <source>
        <dbReference type="SAM" id="Phobius"/>
    </source>
</evidence>
<keyword evidence="8" id="KW-0547">Nucleotide-binding</keyword>
<keyword evidence="16" id="KW-1185">Reference proteome</keyword>
<sequence length="690" mass="77475">MSGPPAQLKDIPHLTLCSHSRQPETLLPSFRQSSPDVMSRVQTGSEGAARSNFHPMVSRTLRSYTAHDGPAFAHRDGATLYKVLPEGEKDTDDDDDDEDGTGTPWSLNTADDETRKDHEGLLHGEHSSSFKSVPWGARAAKRRSSAFSKLLRGNKKRRGRRSLIFKAVVAASAVCACCLLGLIMFTSRDGANWRTVGGQRGDAAAVGDVDAAARFSLPGGYVRHHELEETARTTVFLFKTGYTVMFDRLPVQIMHSPPMPSSPLRKYYSDVEFTLDDVYVKNILQDISPRLQALPVFKTYYRLHSLIASGLPVPHGGEFWDLDALKIMPIHGDAYRAHRDFNWHVAADGDTFLFTENILRYLSAHDAAQLHYLGHRDSREINCSTARLFGDGKLFWAHGGSGYALSKGLLDHMLQDDPFRFNGGIDQTIAEEGAGDVILGRVIMDLTNGTIKGPNAGEHLFNPDPVRSLNFVQENWYLPVLSLHHLSNAEIYGLRLFEQDALNLLQRIFGPKGDMIRRCDIAHYILPSDLKGALEQYTRRPSASQHTLRLEHHRFAISHPVSFGPDWGKYLKKAYNPDLCIGLCEEVSDCPRNPLQDDVHPGARSLLLLNLCFIRTSQRKECFGWQWEKDKGCALQLDSWNLPLPVPEDSIESGIRIDRIAAFMAKNDCYDMRKRTFNDTLWMQRPSLLP</sequence>
<protein>
    <recommendedName>
        <fullName evidence="4">N-acetylgalactosaminide beta-1,3-galactosyltransferase</fullName>
        <ecNumber evidence="4">2.4.1.122</ecNumber>
    </recommendedName>
</protein>
<evidence type="ECO:0000256" key="10">
    <source>
        <dbReference type="ARBA" id="ARBA00022989"/>
    </source>
</evidence>
<keyword evidence="11 13" id="KW-0472">Membrane</keyword>
<evidence type="ECO:0000313" key="15">
    <source>
        <dbReference type="EMBL" id="KDN41140.1"/>
    </source>
</evidence>
<dbReference type="AlphaFoldDB" id="A0A066VRC3"/>
<feature type="compositionally biased region" description="Acidic residues" evidence="12">
    <location>
        <begin position="89"/>
        <end position="100"/>
    </location>
</feature>
<dbReference type="GeneID" id="25264961"/>
<evidence type="ECO:0000256" key="9">
    <source>
        <dbReference type="ARBA" id="ARBA00022968"/>
    </source>
</evidence>
<dbReference type="GO" id="GO:0000166">
    <property type="term" value="F:nucleotide binding"/>
    <property type="evidence" value="ECO:0007669"/>
    <property type="project" value="UniProtKB-KW"/>
</dbReference>
<dbReference type="PANTHER" id="PTHR23033">
    <property type="entry name" value="BETA1,3-GALACTOSYLTRANSFERASE"/>
    <property type="match status" value="1"/>
</dbReference>
<name>A0A066VRC3_TILAU</name>
<keyword evidence="10 13" id="KW-1133">Transmembrane helix</keyword>
<keyword evidence="9" id="KW-0735">Signal-anchor</keyword>
<feature type="compositionally biased region" description="Polar residues" evidence="12">
    <location>
        <begin position="30"/>
        <end position="45"/>
    </location>
</feature>